<evidence type="ECO:0000313" key="3">
    <source>
        <dbReference type="Proteomes" id="UP000480122"/>
    </source>
</evidence>
<dbReference type="SUPFAM" id="SSF51735">
    <property type="entry name" value="NAD(P)-binding Rossmann-fold domains"/>
    <property type="match status" value="1"/>
</dbReference>
<comment type="caution">
    <text evidence="2">The sequence shown here is derived from an EMBL/GenBank/DDBJ whole genome shotgun (WGS) entry which is preliminary data.</text>
</comment>
<proteinExistence type="predicted"/>
<dbReference type="Gene3D" id="3.40.50.720">
    <property type="entry name" value="NAD(P)-binding Rossmann-like Domain"/>
    <property type="match status" value="1"/>
</dbReference>
<evidence type="ECO:0000313" key="2">
    <source>
        <dbReference type="EMBL" id="MUN08637.1"/>
    </source>
</evidence>
<evidence type="ECO:0000259" key="1">
    <source>
        <dbReference type="Pfam" id="PF01370"/>
    </source>
</evidence>
<protein>
    <submittedName>
        <fullName evidence="2">NAD(P)H-binding protein</fullName>
    </submittedName>
</protein>
<dbReference type="OrthoDB" id="8205493at2"/>
<name>A0A7C9M023_9MICO</name>
<dbReference type="InterPro" id="IPR001509">
    <property type="entry name" value="Epimerase_deHydtase"/>
</dbReference>
<accession>A0A7C9M023</accession>
<dbReference type="Proteomes" id="UP000480122">
    <property type="component" value="Unassembled WGS sequence"/>
</dbReference>
<dbReference type="AlphaFoldDB" id="A0A7C9M023"/>
<sequence>MGVHLVVGAGASGIATADLLAQRGESVRMVTRRGARANHPAVEAVAADAADIQTLARLSRDADVIYNCANPPYNRWLTDWPPLHASLLSAAERADAVLVSAATLYGYAPGREPMTEQTPLVGADAPAKLRLRADMWRDALEAHQSGRVRVSEVRSSDILQGTGIFSLAVAKQILAHRPAIVPVPLDQPHTFTSASDVARALVTVASEPDAWGQAWHVPSPEPLSLRQVATRFSTIAHEPLPRLLSIPYPLLWTAGLVVPLMRELRATRYQWDRPFIMDSTHFTDVFAISATSWDDALRESERLLRVA</sequence>
<dbReference type="RefSeq" id="WP_155843509.1">
    <property type="nucleotide sequence ID" value="NZ_BAAAIA010000008.1"/>
</dbReference>
<reference evidence="2 3" key="1">
    <citation type="submission" date="2019-11" db="EMBL/GenBank/DDBJ databases">
        <title>Agromyces kandeliae sp. nov., isolated from mangrove soil.</title>
        <authorList>
            <person name="Wang R."/>
        </authorList>
    </citation>
    <scope>NUCLEOTIDE SEQUENCE [LARGE SCALE GENOMIC DNA]</scope>
    <source>
        <strain evidence="2 3">JCM 11431</strain>
    </source>
</reference>
<dbReference type="InterPro" id="IPR036291">
    <property type="entry name" value="NAD(P)-bd_dom_sf"/>
</dbReference>
<dbReference type="EMBL" id="WODA01000025">
    <property type="protein sequence ID" value="MUN08637.1"/>
    <property type="molecule type" value="Genomic_DNA"/>
</dbReference>
<feature type="domain" description="NAD-dependent epimerase/dehydratase" evidence="1">
    <location>
        <begin position="5"/>
        <end position="210"/>
    </location>
</feature>
<gene>
    <name evidence="2" type="ORF">GLX25_16130</name>
</gene>
<dbReference type="Pfam" id="PF01370">
    <property type="entry name" value="Epimerase"/>
    <property type="match status" value="1"/>
</dbReference>
<keyword evidence="3" id="KW-1185">Reference proteome</keyword>
<organism evidence="2 3">
    <name type="scientific">Agromyces luteolus</name>
    <dbReference type="NCBI Taxonomy" id="88373"/>
    <lineage>
        <taxon>Bacteria</taxon>
        <taxon>Bacillati</taxon>
        <taxon>Actinomycetota</taxon>
        <taxon>Actinomycetes</taxon>
        <taxon>Micrococcales</taxon>
        <taxon>Microbacteriaceae</taxon>
        <taxon>Agromyces</taxon>
    </lineage>
</organism>